<dbReference type="RefSeq" id="WP_172890739.1">
    <property type="nucleotide sequence ID" value="NZ_AP017312.1"/>
</dbReference>
<evidence type="ECO:0000313" key="2">
    <source>
        <dbReference type="Proteomes" id="UP000217696"/>
    </source>
</evidence>
<dbReference type="SUPFAM" id="SSF46458">
    <property type="entry name" value="Globin-like"/>
    <property type="match status" value="1"/>
</dbReference>
<dbReference type="SUPFAM" id="SSF58104">
    <property type="entry name" value="Methyl-accepting chemotaxis protein (MCP) signaling domain"/>
    <property type="match status" value="1"/>
</dbReference>
<dbReference type="CDD" id="cd01068">
    <property type="entry name" value="globin_sensor"/>
    <property type="match status" value="1"/>
</dbReference>
<dbReference type="Pfam" id="PF00015">
    <property type="entry name" value="MCPsignal"/>
    <property type="match status" value="1"/>
</dbReference>
<dbReference type="AlphaFoldDB" id="A0A0U5B539"/>
<dbReference type="SMART" id="SM00283">
    <property type="entry name" value="MA"/>
    <property type="match status" value="1"/>
</dbReference>
<sequence>MHSTTKEQILDDYHELVKSGRPNVFQHMTEVELEKRKEFLNLTPKRLKLLAESKGFMEDVADELIEIFYDKLMNTDELKGIIQEHTTVDRLGKTFKMYCGSLATDQVDMEYVNYRMKIGNVHNRVRLLPSWYIAANQLIMEFFIRKIMEKYAARDLERGIELVTAISALINLDTQIIMESYIAIYIKDRMRVQEEIKQVQHKLVGSGEMLAATAQQTSSSASEMFYATEKVYNDAQNVEESSENIMKHATAGERIIDQTFDTMEQIENFFESVQQKIAKLSDSSNQIESIIEFIQKISKMTNILALNAAIEASRAGGEHGRSFMVVANEVKKLADDTSKALTEISDLVQISQADVQDVVNSLQGTTSLVEAGTSHASEARSSFQDILKAISASLASIKQVTSDIKNLETVSEEMRDAASNVAGMAAELAELSREINRRINQA</sequence>
<dbReference type="InterPro" id="IPR044398">
    <property type="entry name" value="Globin-sensor_dom"/>
</dbReference>
<dbReference type="Gene3D" id="1.10.287.950">
    <property type="entry name" value="Methyl-accepting chemotaxis protein"/>
    <property type="match status" value="1"/>
</dbReference>
<reference evidence="1 2" key="1">
    <citation type="submission" date="2015-12" db="EMBL/GenBank/DDBJ databases">
        <title>Genome sequence of Aneurinibacillus soli.</title>
        <authorList>
            <person name="Lee J.S."/>
            <person name="Lee K.C."/>
            <person name="Kim K.K."/>
            <person name="Lee B.W."/>
        </authorList>
    </citation>
    <scope>NUCLEOTIDE SEQUENCE [LARGE SCALE GENOMIC DNA]</scope>
    <source>
        <strain evidence="1 2">CB4</strain>
    </source>
</reference>
<dbReference type="PANTHER" id="PTHR32089:SF112">
    <property type="entry name" value="LYSOZYME-LIKE PROTEIN-RELATED"/>
    <property type="match status" value="1"/>
</dbReference>
<dbReference type="PROSITE" id="PS50111">
    <property type="entry name" value="CHEMOTAXIS_TRANSDUC_2"/>
    <property type="match status" value="1"/>
</dbReference>
<accession>A0A0U5B539</accession>
<dbReference type="GO" id="GO:0020037">
    <property type="term" value="F:heme binding"/>
    <property type="evidence" value="ECO:0007669"/>
    <property type="project" value="InterPro"/>
</dbReference>
<protein>
    <submittedName>
        <fullName evidence="1">Heme-based aerotactic transducer HemAT</fullName>
    </submittedName>
</protein>
<dbReference type="Proteomes" id="UP000217696">
    <property type="component" value="Chromosome"/>
</dbReference>
<dbReference type="EMBL" id="AP017312">
    <property type="protein sequence ID" value="BAU26108.1"/>
    <property type="molecule type" value="Genomic_DNA"/>
</dbReference>
<dbReference type="Pfam" id="PF11563">
    <property type="entry name" value="Protoglobin"/>
    <property type="match status" value="1"/>
</dbReference>
<dbReference type="GO" id="GO:0016020">
    <property type="term" value="C:membrane"/>
    <property type="evidence" value="ECO:0007669"/>
    <property type="project" value="InterPro"/>
</dbReference>
<name>A0A0U5B539_9BACL</name>
<dbReference type="GO" id="GO:0007165">
    <property type="term" value="P:signal transduction"/>
    <property type="evidence" value="ECO:0007669"/>
    <property type="project" value="InterPro"/>
</dbReference>
<dbReference type="InterPro" id="IPR012292">
    <property type="entry name" value="Globin/Proto"/>
</dbReference>
<keyword evidence="2" id="KW-1185">Reference proteome</keyword>
<dbReference type="InterPro" id="IPR039379">
    <property type="entry name" value="Protoglobin_sensor_dom"/>
</dbReference>
<dbReference type="InterPro" id="IPR009050">
    <property type="entry name" value="Globin-like_sf"/>
</dbReference>
<dbReference type="InterPro" id="IPR004089">
    <property type="entry name" value="MCPsignal_dom"/>
</dbReference>
<dbReference type="PANTHER" id="PTHR32089">
    <property type="entry name" value="METHYL-ACCEPTING CHEMOTAXIS PROTEIN MCPB"/>
    <property type="match status" value="1"/>
</dbReference>
<dbReference type="GO" id="GO:0019825">
    <property type="term" value="F:oxygen binding"/>
    <property type="evidence" value="ECO:0007669"/>
    <property type="project" value="InterPro"/>
</dbReference>
<evidence type="ECO:0000313" key="1">
    <source>
        <dbReference type="EMBL" id="BAU26108.1"/>
    </source>
</evidence>
<gene>
    <name evidence="1" type="primary">hemAT_1</name>
    <name evidence="1" type="ORF">CB4_00197</name>
</gene>
<dbReference type="Gene3D" id="1.10.490.10">
    <property type="entry name" value="Globins"/>
    <property type="match status" value="1"/>
</dbReference>
<dbReference type="KEGG" id="asoc:CB4_00197"/>
<proteinExistence type="predicted"/>
<organism evidence="1 2">
    <name type="scientific">Aneurinibacillus soli</name>
    <dbReference type="NCBI Taxonomy" id="1500254"/>
    <lineage>
        <taxon>Bacteria</taxon>
        <taxon>Bacillati</taxon>
        <taxon>Bacillota</taxon>
        <taxon>Bacilli</taxon>
        <taxon>Bacillales</taxon>
        <taxon>Paenibacillaceae</taxon>
        <taxon>Aneurinibacillus group</taxon>
        <taxon>Aneurinibacillus</taxon>
    </lineage>
</organism>